<keyword evidence="3 8" id="KW-0812">Transmembrane</keyword>
<evidence type="ECO:0000256" key="2">
    <source>
        <dbReference type="ARBA" id="ARBA00005417"/>
    </source>
</evidence>
<evidence type="ECO:0000313" key="12">
    <source>
        <dbReference type="Proteomes" id="UP001165652"/>
    </source>
</evidence>
<dbReference type="InterPro" id="IPR017871">
    <property type="entry name" value="ABC_transporter-like_CS"/>
</dbReference>
<dbReference type="PROSITE" id="PS50893">
    <property type="entry name" value="ABC_TRANSPORTER_2"/>
    <property type="match status" value="1"/>
</dbReference>
<feature type="domain" description="ABC transporter" evidence="9">
    <location>
        <begin position="331"/>
        <end position="567"/>
    </location>
</feature>
<evidence type="ECO:0000259" key="9">
    <source>
        <dbReference type="PROSITE" id="PS50893"/>
    </source>
</evidence>
<sequence>MSSCSPETTSLPAAMIGWCRGTLVGLGIITAVVNLLALTGSLYMLQVYDRVLGSHSTATLLALTLLMAGLYGLYGVLDVMRSRVLVRLGGRADRGLRKGVFDIVLASPLQGRPMLGLQAVRDLDQVRAAATGPGLVAVFDAPWLPVFLAMLFVLHPWLGWLAVAGAAVMVATAVTAERRASAPAEALEASATRRMALLDLARRNAEVVRALGLAPALRRRWEAASEDHLADTVRAVEAPGSLATFARVFRMALQSLMLGLGAWVVLRGEATGGIMIAASVMTGRALAPIETVTAQWRSLVAARQAWRRLGAAIAPTAAAPRTDLPAPRATLTVESLVVVPPGAEKPTLHGITFGLKAGDGLGIIGPSASGKSTLARALVGVFAARQGTVRLDGATLDQWRPETIGSHIGYLPQDVEIFEGTVAENIARLDDRPDSAAVIAAARAAGCHDMIVALPRGYDTPVGPAGAVLSAGQRQRLALARALYRDPFLIVLDEPNANLDASGEAALSAAIAASRRRGAVVVVVAHRPAAIAELDQLLVLNEGRLRSFGPRDKVLAQTTHSASPTLAVVGGSSRDG</sequence>
<dbReference type="PROSITE" id="PS50929">
    <property type="entry name" value="ABC_TM1F"/>
    <property type="match status" value="1"/>
</dbReference>
<evidence type="ECO:0000256" key="1">
    <source>
        <dbReference type="ARBA" id="ARBA00004651"/>
    </source>
</evidence>
<dbReference type="InterPro" id="IPR003593">
    <property type="entry name" value="AAA+_ATPase"/>
</dbReference>
<protein>
    <submittedName>
        <fullName evidence="11">Type I secretion system permease/ATPase</fullName>
    </submittedName>
</protein>
<evidence type="ECO:0000259" key="10">
    <source>
        <dbReference type="PROSITE" id="PS50929"/>
    </source>
</evidence>
<dbReference type="SUPFAM" id="SSF52540">
    <property type="entry name" value="P-loop containing nucleoside triphosphate hydrolases"/>
    <property type="match status" value="1"/>
</dbReference>
<dbReference type="InterPro" id="IPR036640">
    <property type="entry name" value="ABC1_TM_sf"/>
</dbReference>
<keyword evidence="12" id="KW-1185">Reference proteome</keyword>
<dbReference type="InterPro" id="IPR027417">
    <property type="entry name" value="P-loop_NTPase"/>
</dbReference>
<dbReference type="InterPro" id="IPR003439">
    <property type="entry name" value="ABC_transporter-like_ATP-bd"/>
</dbReference>
<evidence type="ECO:0000256" key="5">
    <source>
        <dbReference type="ARBA" id="ARBA00022840"/>
    </source>
</evidence>
<reference evidence="11" key="2">
    <citation type="submission" date="2023-02" db="EMBL/GenBank/DDBJ databases">
        <authorList>
            <person name="Rayyan A."/>
            <person name="Meyer T."/>
            <person name="Kyndt J.A."/>
        </authorList>
    </citation>
    <scope>NUCLEOTIDE SEQUENCE</scope>
    <source>
        <strain evidence="11">DSM 9987</strain>
    </source>
</reference>
<dbReference type="RefSeq" id="WP_272780260.1">
    <property type="nucleotide sequence ID" value="NZ_JAQQLI010000072.1"/>
</dbReference>
<dbReference type="NCBIfam" id="TIGR01842">
    <property type="entry name" value="type_I_sec_PrtD"/>
    <property type="match status" value="1"/>
</dbReference>
<name>A0ABT5JI84_RHOTP</name>
<accession>A0ABT5JI84</accession>
<keyword evidence="6 8" id="KW-1133">Transmembrane helix</keyword>
<dbReference type="InterPro" id="IPR010128">
    <property type="entry name" value="ATPase_T1SS_PrtD-like"/>
</dbReference>
<gene>
    <name evidence="11" type="ORF">PQJ73_27455</name>
</gene>
<feature type="transmembrane region" description="Helical" evidence="8">
    <location>
        <begin position="21"/>
        <end position="45"/>
    </location>
</feature>
<dbReference type="PANTHER" id="PTHR24221:SF248">
    <property type="entry name" value="ABC TRANSPORTER TRANSMEMBRANE REGION"/>
    <property type="match status" value="1"/>
</dbReference>
<feature type="transmembrane region" description="Helical" evidence="8">
    <location>
        <begin position="157"/>
        <end position="176"/>
    </location>
</feature>
<evidence type="ECO:0000256" key="3">
    <source>
        <dbReference type="ARBA" id="ARBA00022692"/>
    </source>
</evidence>
<dbReference type="Pfam" id="PF00664">
    <property type="entry name" value="ABC_membrane"/>
    <property type="match status" value="1"/>
</dbReference>
<dbReference type="Gene3D" id="1.20.1560.10">
    <property type="entry name" value="ABC transporter type 1, transmembrane domain"/>
    <property type="match status" value="1"/>
</dbReference>
<evidence type="ECO:0000256" key="4">
    <source>
        <dbReference type="ARBA" id="ARBA00022741"/>
    </source>
</evidence>
<keyword evidence="5" id="KW-0067">ATP-binding</keyword>
<dbReference type="PANTHER" id="PTHR24221">
    <property type="entry name" value="ATP-BINDING CASSETTE SUB-FAMILY B"/>
    <property type="match status" value="1"/>
</dbReference>
<dbReference type="EMBL" id="JAQQLI010000072">
    <property type="protein sequence ID" value="MDC7789435.1"/>
    <property type="molecule type" value="Genomic_DNA"/>
</dbReference>
<reference evidence="11" key="1">
    <citation type="journal article" date="2023" name="Microbiol Resour">
        <title>Genome Sequences of Rhodoplanes serenus and Two Thermotolerant Strains, Rhodoplanes tepidamans and 'Rhodoplanes cryptolactis,' Further Refine the Genus.</title>
        <authorList>
            <person name="Rayyan A.A."/>
            <person name="Kyndt J.A."/>
        </authorList>
    </citation>
    <scope>NUCLEOTIDE SEQUENCE</scope>
    <source>
        <strain evidence="11">DSM 9987</strain>
    </source>
</reference>
<feature type="transmembrane region" description="Helical" evidence="8">
    <location>
        <begin position="128"/>
        <end position="151"/>
    </location>
</feature>
<dbReference type="Gene3D" id="3.40.50.300">
    <property type="entry name" value="P-loop containing nucleotide triphosphate hydrolases"/>
    <property type="match status" value="1"/>
</dbReference>
<organism evidence="11 12">
    <name type="scientific">Rhodoplanes tepidamans</name>
    <name type="common">Rhodoplanes cryptolactis</name>
    <dbReference type="NCBI Taxonomy" id="200616"/>
    <lineage>
        <taxon>Bacteria</taxon>
        <taxon>Pseudomonadati</taxon>
        <taxon>Pseudomonadota</taxon>
        <taxon>Alphaproteobacteria</taxon>
        <taxon>Hyphomicrobiales</taxon>
        <taxon>Nitrobacteraceae</taxon>
        <taxon>Rhodoplanes</taxon>
    </lineage>
</organism>
<dbReference type="InterPro" id="IPR039421">
    <property type="entry name" value="Type_1_exporter"/>
</dbReference>
<comment type="similarity">
    <text evidence="2">Belongs to the ABC transporter superfamily.</text>
</comment>
<evidence type="ECO:0000313" key="11">
    <source>
        <dbReference type="EMBL" id="MDC7789435.1"/>
    </source>
</evidence>
<feature type="domain" description="ABC transmembrane type-1" evidence="10">
    <location>
        <begin position="24"/>
        <end position="301"/>
    </location>
</feature>
<keyword evidence="4" id="KW-0547">Nucleotide-binding</keyword>
<dbReference type="Pfam" id="PF00005">
    <property type="entry name" value="ABC_tran"/>
    <property type="match status" value="1"/>
</dbReference>
<proteinExistence type="inferred from homology"/>
<evidence type="ECO:0000256" key="7">
    <source>
        <dbReference type="ARBA" id="ARBA00023136"/>
    </source>
</evidence>
<comment type="caution">
    <text evidence="11">The sequence shown here is derived from an EMBL/GenBank/DDBJ whole genome shotgun (WGS) entry which is preliminary data.</text>
</comment>
<feature type="transmembrane region" description="Helical" evidence="8">
    <location>
        <begin position="57"/>
        <end position="77"/>
    </location>
</feature>
<dbReference type="InterPro" id="IPR011527">
    <property type="entry name" value="ABC1_TM_dom"/>
</dbReference>
<evidence type="ECO:0000256" key="6">
    <source>
        <dbReference type="ARBA" id="ARBA00022989"/>
    </source>
</evidence>
<comment type="subcellular location">
    <subcellularLocation>
        <location evidence="1">Cell membrane</location>
        <topology evidence="1">Multi-pass membrane protein</topology>
    </subcellularLocation>
</comment>
<dbReference type="SMART" id="SM00382">
    <property type="entry name" value="AAA"/>
    <property type="match status" value="1"/>
</dbReference>
<evidence type="ECO:0000256" key="8">
    <source>
        <dbReference type="SAM" id="Phobius"/>
    </source>
</evidence>
<dbReference type="Proteomes" id="UP001165652">
    <property type="component" value="Unassembled WGS sequence"/>
</dbReference>
<dbReference type="PROSITE" id="PS00211">
    <property type="entry name" value="ABC_TRANSPORTER_1"/>
    <property type="match status" value="1"/>
</dbReference>
<dbReference type="SUPFAM" id="SSF90123">
    <property type="entry name" value="ABC transporter transmembrane region"/>
    <property type="match status" value="1"/>
</dbReference>
<keyword evidence="7 8" id="KW-0472">Membrane</keyword>